<dbReference type="OrthoDB" id="24042at2759"/>
<dbReference type="EMBL" id="GL871148">
    <property type="protein sequence ID" value="EGC33305.1"/>
    <property type="molecule type" value="Genomic_DNA"/>
</dbReference>
<name>F0ZRX4_DICPU</name>
<dbReference type="InterPro" id="IPR038979">
    <property type="entry name" value="Pest_crys"/>
</dbReference>
<dbReference type="AlphaFoldDB" id="F0ZRX4"/>
<protein>
    <recommendedName>
        <fullName evidence="5">Pesticidal crystal protein N-terminal domain-containing protein</fullName>
    </recommendedName>
</protein>
<gene>
    <name evidence="3" type="ORF">DICPUDRAFT_80917</name>
</gene>
<dbReference type="Gene3D" id="1.20.190.10">
    <property type="entry name" value="Pesticidal crystal protein, N-terminal domain"/>
    <property type="match status" value="1"/>
</dbReference>
<dbReference type="VEuPathDB" id="AmoebaDB:DICPUDRAFT_80917"/>
<dbReference type="InterPro" id="IPR036716">
    <property type="entry name" value="Pest_crys_N_sf"/>
</dbReference>
<sequence>MKLFLKLFLLFTLIVLVFSKNSNDMTNSKFYENFIKDQLKISNKQKVEALDKAIAGAQDTFSPSIFDKFGAFSGLLGLIPYVGTGFSTIFDMGLSYGNAKLMKDLVKQLILDINNLIEEQINDKFFEYTTKNFESIQEIIQELEKTIISYENSEWQNITDSNAIISKIDSIHTAFVRTKFLFDEKNNFVQLPMYTLFAHSHIHFLNSVYKNKERYRINSAIFHFLEPNYFFEMKSQYYKEISDSLFRSYEELRYNIDSNKVEGKTELNHYIIFANWADSYVLKLINTWWAVDPYSLPKGVILENAKITLSEIIGDVGENNDRYFKPWDIHQIATLLDGKNMYAYEGKLLEVTTRENSFFMQIYLAKLWLPFMKYVSSSNYLIRQREKVEQYGLGLAYDDGNNGGAEHPIQTSPVVRPIGKINGVYYSFLKDFPFVYGFSLLKDGNNIYSYGKDYDKEGTAKTISFEGKTLNKLIPTNYLYNSSPNGLGKGFAMVNGVIMCFVDEDIIDANIIIQGGATQVDSQKYYHSTNKMYYSNEYFNPSKMLFTGIGSLQFESQSKLSYQLTFTSYDRKPRAFKIFLRGNPMVVGNLELHTYQATGSVQSCVEYVGNFKASGLYRQTEGYLWEIATVTLESTDQNFIMIENIGISIAFNSLIVKDLDY</sequence>
<feature type="chain" id="PRO_5003263827" description="Pesticidal crystal protein N-terminal domain-containing protein" evidence="2">
    <location>
        <begin position="20"/>
        <end position="661"/>
    </location>
</feature>
<evidence type="ECO:0000313" key="4">
    <source>
        <dbReference type="Proteomes" id="UP000001064"/>
    </source>
</evidence>
<dbReference type="KEGG" id="dpp:DICPUDRAFT_80917"/>
<dbReference type="GeneID" id="10504529"/>
<evidence type="ECO:0000256" key="2">
    <source>
        <dbReference type="SAM" id="SignalP"/>
    </source>
</evidence>
<keyword evidence="1" id="KW-0175">Coiled coil</keyword>
<keyword evidence="2" id="KW-0732">Signal</keyword>
<dbReference type="SUPFAM" id="SSF56849">
    <property type="entry name" value="delta-Endotoxin (insectocide), N-terminal domain"/>
    <property type="match status" value="1"/>
</dbReference>
<proteinExistence type="predicted"/>
<feature type="signal peptide" evidence="2">
    <location>
        <begin position="1"/>
        <end position="19"/>
    </location>
</feature>
<keyword evidence="4" id="KW-1185">Reference proteome</keyword>
<dbReference type="OMA" id="ENDIECK"/>
<organism evidence="3 4">
    <name type="scientific">Dictyostelium purpureum</name>
    <name type="common">Slime mold</name>
    <dbReference type="NCBI Taxonomy" id="5786"/>
    <lineage>
        <taxon>Eukaryota</taxon>
        <taxon>Amoebozoa</taxon>
        <taxon>Evosea</taxon>
        <taxon>Eumycetozoa</taxon>
        <taxon>Dictyostelia</taxon>
        <taxon>Dictyosteliales</taxon>
        <taxon>Dictyosteliaceae</taxon>
        <taxon>Dictyostelium</taxon>
    </lineage>
</organism>
<dbReference type="RefSeq" id="XP_003290161.1">
    <property type="nucleotide sequence ID" value="XM_003290113.1"/>
</dbReference>
<evidence type="ECO:0000256" key="1">
    <source>
        <dbReference type="SAM" id="Coils"/>
    </source>
</evidence>
<dbReference type="Proteomes" id="UP000001064">
    <property type="component" value="Unassembled WGS sequence"/>
</dbReference>
<dbReference type="InParanoid" id="F0ZRX4"/>
<feature type="coiled-coil region" evidence="1">
    <location>
        <begin position="99"/>
        <end position="153"/>
    </location>
</feature>
<dbReference type="PANTHER" id="PTHR37003:SF2">
    <property type="entry name" value="PESTICIDAL CRYSTAL PROTEIN N-TERMINAL DOMAIN-CONTAINING PROTEIN"/>
    <property type="match status" value="1"/>
</dbReference>
<reference evidence="4" key="1">
    <citation type="journal article" date="2011" name="Genome Biol.">
        <title>Comparative genomics of the social amoebae Dictyostelium discoideum and Dictyostelium purpureum.</title>
        <authorList>
            <consortium name="US DOE Joint Genome Institute (JGI-PGF)"/>
            <person name="Sucgang R."/>
            <person name="Kuo A."/>
            <person name="Tian X."/>
            <person name="Salerno W."/>
            <person name="Parikh A."/>
            <person name="Feasley C.L."/>
            <person name="Dalin E."/>
            <person name="Tu H."/>
            <person name="Huang E."/>
            <person name="Barry K."/>
            <person name="Lindquist E."/>
            <person name="Shapiro H."/>
            <person name="Bruce D."/>
            <person name="Schmutz J."/>
            <person name="Salamov A."/>
            <person name="Fey P."/>
            <person name="Gaudet P."/>
            <person name="Anjard C."/>
            <person name="Babu M.M."/>
            <person name="Basu S."/>
            <person name="Bushmanova Y."/>
            <person name="van der Wel H."/>
            <person name="Katoh-Kurasawa M."/>
            <person name="Dinh C."/>
            <person name="Coutinho P.M."/>
            <person name="Saito T."/>
            <person name="Elias M."/>
            <person name="Schaap P."/>
            <person name="Kay R.R."/>
            <person name="Henrissat B."/>
            <person name="Eichinger L."/>
            <person name="Rivero F."/>
            <person name="Putnam N.H."/>
            <person name="West C.M."/>
            <person name="Loomis W.F."/>
            <person name="Chisholm R.L."/>
            <person name="Shaulsky G."/>
            <person name="Strassmann J.E."/>
            <person name="Queller D.C."/>
            <person name="Kuspa A."/>
            <person name="Grigoriev I.V."/>
        </authorList>
    </citation>
    <scope>NUCLEOTIDE SEQUENCE [LARGE SCALE GENOMIC DNA]</scope>
    <source>
        <strain evidence="4">QSDP1</strain>
    </source>
</reference>
<dbReference type="GO" id="GO:0090729">
    <property type="term" value="F:toxin activity"/>
    <property type="evidence" value="ECO:0007669"/>
    <property type="project" value="InterPro"/>
</dbReference>
<evidence type="ECO:0000313" key="3">
    <source>
        <dbReference type="EMBL" id="EGC33305.1"/>
    </source>
</evidence>
<accession>F0ZRX4</accession>
<dbReference type="PANTHER" id="PTHR37003">
    <property type="entry name" value="ENDOTOXIN_N DOMAIN-CONTAINING PROTEIN-RELATED"/>
    <property type="match status" value="1"/>
</dbReference>
<evidence type="ECO:0008006" key="5">
    <source>
        <dbReference type="Google" id="ProtNLM"/>
    </source>
</evidence>